<dbReference type="OrthoDB" id="10045365at2759"/>
<reference evidence="5" key="1">
    <citation type="submission" date="2015-02" db="EMBL/GenBank/DDBJ databases">
        <title>Genome sequencing for Strongylocentrotus purpuratus.</title>
        <authorList>
            <person name="Murali S."/>
            <person name="Liu Y."/>
            <person name="Vee V."/>
            <person name="English A."/>
            <person name="Wang M."/>
            <person name="Skinner E."/>
            <person name="Han Y."/>
            <person name="Muzny D.M."/>
            <person name="Worley K.C."/>
            <person name="Gibbs R.A."/>
        </authorList>
    </citation>
    <scope>NUCLEOTIDE SEQUENCE</scope>
</reference>
<protein>
    <recommendedName>
        <fullName evidence="3">HYR domain-containing protein</fullName>
    </recommendedName>
</protein>
<dbReference type="InParanoid" id="A0A7M7PIV8"/>
<accession>A0A7M7PIV8</accession>
<dbReference type="InterPro" id="IPR003410">
    <property type="entry name" value="HYR_dom"/>
</dbReference>
<evidence type="ECO:0000313" key="5">
    <source>
        <dbReference type="Proteomes" id="UP000007110"/>
    </source>
</evidence>
<dbReference type="KEGG" id="spu:115928568"/>
<dbReference type="PANTHER" id="PTHR24273:SF32">
    <property type="entry name" value="HYALIN"/>
    <property type="match status" value="1"/>
</dbReference>
<dbReference type="Pfam" id="PF02494">
    <property type="entry name" value="HYR"/>
    <property type="match status" value="2"/>
</dbReference>
<dbReference type="Proteomes" id="UP000007110">
    <property type="component" value="Unassembled WGS sequence"/>
</dbReference>
<sequence>MSAFTDDEAPTLNCQNVTSTTDWGLNSSSTVDFMPNATDNVDADPNVTCSHSPEHEFMIGITTVNCSSTDDARNTGRCILSVTVTDDEAPTLNCQNVTSTTQWGLNSSSTVDFMPNATDNVDADPNVTCSYSPEHEFMIGITTVNCSSTDDARNTGRCILSVTVTDDEAPTLNCQNVTSTTDRGLNSSSTVDFMPNATDNVDADPNMTKHLL</sequence>
<feature type="compositionally biased region" description="Polar residues" evidence="2">
    <location>
        <begin position="180"/>
        <end position="191"/>
    </location>
</feature>
<feature type="domain" description="HYR" evidence="3">
    <location>
        <begin position="5"/>
        <end position="86"/>
    </location>
</feature>
<keyword evidence="5" id="KW-1185">Reference proteome</keyword>
<keyword evidence="1" id="KW-0677">Repeat</keyword>
<dbReference type="PROSITE" id="PS50825">
    <property type="entry name" value="HYR"/>
    <property type="match status" value="2"/>
</dbReference>
<feature type="domain" description="HYR" evidence="3">
    <location>
        <begin position="87"/>
        <end position="166"/>
    </location>
</feature>
<evidence type="ECO:0000256" key="2">
    <source>
        <dbReference type="SAM" id="MobiDB-lite"/>
    </source>
</evidence>
<evidence type="ECO:0000259" key="3">
    <source>
        <dbReference type="PROSITE" id="PS50825"/>
    </source>
</evidence>
<dbReference type="PANTHER" id="PTHR24273">
    <property type="entry name" value="FI04643P-RELATED"/>
    <property type="match status" value="1"/>
</dbReference>
<evidence type="ECO:0000313" key="4">
    <source>
        <dbReference type="EnsemblMetazoa" id="XP_030851762"/>
    </source>
</evidence>
<evidence type="ECO:0000256" key="1">
    <source>
        <dbReference type="ARBA" id="ARBA00022737"/>
    </source>
</evidence>
<proteinExistence type="predicted"/>
<dbReference type="RefSeq" id="XP_030851762.1">
    <property type="nucleotide sequence ID" value="XM_030995902.1"/>
</dbReference>
<feature type="region of interest" description="Disordered" evidence="2">
    <location>
        <begin position="180"/>
        <end position="212"/>
    </location>
</feature>
<dbReference type="AlphaFoldDB" id="A0A7M7PIV8"/>
<name>A0A7M7PIV8_STRPU</name>
<dbReference type="GeneID" id="115928568"/>
<organism evidence="4 5">
    <name type="scientific">Strongylocentrotus purpuratus</name>
    <name type="common">Purple sea urchin</name>
    <dbReference type="NCBI Taxonomy" id="7668"/>
    <lineage>
        <taxon>Eukaryota</taxon>
        <taxon>Metazoa</taxon>
        <taxon>Echinodermata</taxon>
        <taxon>Eleutherozoa</taxon>
        <taxon>Echinozoa</taxon>
        <taxon>Echinoidea</taxon>
        <taxon>Euechinoidea</taxon>
        <taxon>Echinacea</taxon>
        <taxon>Camarodonta</taxon>
        <taxon>Echinidea</taxon>
        <taxon>Strongylocentrotidae</taxon>
        <taxon>Strongylocentrotus</taxon>
    </lineage>
</organism>
<reference evidence="4" key="2">
    <citation type="submission" date="2021-01" db="UniProtKB">
        <authorList>
            <consortium name="EnsemblMetazoa"/>
        </authorList>
    </citation>
    <scope>IDENTIFICATION</scope>
</reference>
<dbReference type="EnsemblMetazoa" id="XM_030995902">
    <property type="protein sequence ID" value="XP_030851762"/>
    <property type="gene ID" value="LOC115928568"/>
</dbReference>